<name>A0A1W6JX71_9CREN</name>
<dbReference type="KEGG" id="aman:B6F84_01560"/>
<sequence length="116" mass="13924">MDMEREIAYYRCQNKPVIFIAKTLNIDCKTVRYIINKWKKETHDYVFALKSNSISFFNPDITGLLKRSDLSFSYAQKLLSNTYVINYIILNRNEAHNRYMDCIRYHIHLLLTHNLI</sequence>
<dbReference type="InterPro" id="IPR036388">
    <property type="entry name" value="WH-like_DNA-bd_sf"/>
</dbReference>
<proteinExistence type="predicted"/>
<evidence type="ECO:0000313" key="1">
    <source>
        <dbReference type="EMBL" id="ARM74839.1"/>
    </source>
</evidence>
<dbReference type="EMBL" id="CP020477">
    <property type="protein sequence ID" value="ARM74839.1"/>
    <property type="molecule type" value="Genomic_DNA"/>
</dbReference>
<organism evidence="1 2">
    <name type="scientific">Acidianus manzaensis</name>
    <dbReference type="NCBI Taxonomy" id="282676"/>
    <lineage>
        <taxon>Archaea</taxon>
        <taxon>Thermoproteota</taxon>
        <taxon>Thermoprotei</taxon>
        <taxon>Sulfolobales</taxon>
        <taxon>Sulfolobaceae</taxon>
        <taxon>Acidianus</taxon>
    </lineage>
</organism>
<dbReference type="Gene3D" id="1.10.10.10">
    <property type="entry name" value="Winged helix-like DNA-binding domain superfamily/Winged helix DNA-binding domain"/>
    <property type="match status" value="1"/>
</dbReference>
<accession>A0A1W6JX71</accession>
<evidence type="ECO:0000313" key="2">
    <source>
        <dbReference type="Proteomes" id="UP000193404"/>
    </source>
</evidence>
<dbReference type="AlphaFoldDB" id="A0A1W6JX71"/>
<keyword evidence="2" id="KW-1185">Reference proteome</keyword>
<reference evidence="1 2" key="1">
    <citation type="submission" date="2017-03" db="EMBL/GenBank/DDBJ databases">
        <title>Sulfur activation and transportation mechanism of thermophilic Archaea Acidianus manzaensis YN-25.</title>
        <authorList>
            <person name="Ma Y."/>
            <person name="Yang Y."/>
            <person name="Xia J."/>
        </authorList>
    </citation>
    <scope>NUCLEOTIDE SEQUENCE [LARGE SCALE GENOMIC DNA]</scope>
    <source>
        <strain evidence="1 2">YN-25</strain>
    </source>
</reference>
<dbReference type="Proteomes" id="UP000193404">
    <property type="component" value="Chromosome"/>
</dbReference>
<gene>
    <name evidence="1" type="ORF">B6F84_01560</name>
</gene>
<protein>
    <submittedName>
        <fullName evidence="1">Uncharacterized protein</fullName>
    </submittedName>
</protein>